<feature type="domain" description="Alcohol dehydrogenase-like C-terminal" evidence="7">
    <location>
        <begin position="197"/>
        <end position="313"/>
    </location>
</feature>
<sequence length="368" mass="38197">MLITAALTEAAGAPFVLREVELDAPRPGEVLVRLVSAGICHSDLIVRDRWFPVPLPIVLGHEGAGVVEEVGGDSAEVRVGDHVVLSFDSCGACARCRRGAPAYCADFVARNFSGVRGDGSTPMRSGSAAVHGFFFGQSSFATHALAPVRSVTPMPRDLPLELLGPLGCGVQTGAGSVLNSLACEPGSGIAVFGAGSVGCSAVMAAVIAGCDPIVAIGRNRARLRLAEELGATHTVELGRAEPVGRVRELTGGRGIDYTLEATGVPEILRMAVDALHSSGVCGVVGGAAPGTEVALEMSGLMFGRQVRGIVEGDSIPQLFLPVLADLHVRGRLPFDRMVSLYPFAEINQAARDSQRGGCLKPVLHFKGF</sequence>
<evidence type="ECO:0000256" key="3">
    <source>
        <dbReference type="ARBA" id="ARBA00022723"/>
    </source>
</evidence>
<gene>
    <name evidence="9" type="ORF">ACFPCY_41455</name>
</gene>
<keyword evidence="5" id="KW-0560">Oxidoreductase</keyword>
<keyword evidence="3 6" id="KW-0479">Metal-binding</keyword>
<evidence type="ECO:0000256" key="5">
    <source>
        <dbReference type="ARBA" id="ARBA00023002"/>
    </source>
</evidence>
<reference evidence="10" key="1">
    <citation type="journal article" date="2019" name="Int. J. Syst. Evol. Microbiol.">
        <title>The Global Catalogue of Microorganisms (GCM) 10K type strain sequencing project: providing services to taxonomists for standard genome sequencing and annotation.</title>
        <authorList>
            <consortium name="The Broad Institute Genomics Platform"/>
            <consortium name="The Broad Institute Genome Sequencing Center for Infectious Disease"/>
            <person name="Wu L."/>
            <person name="Ma J."/>
        </authorList>
    </citation>
    <scope>NUCLEOTIDE SEQUENCE [LARGE SCALE GENOMIC DNA]</scope>
    <source>
        <strain evidence="10">KLKA75</strain>
    </source>
</reference>
<dbReference type="InterPro" id="IPR036291">
    <property type="entry name" value="NAD(P)-bd_dom_sf"/>
</dbReference>
<evidence type="ECO:0000259" key="8">
    <source>
        <dbReference type="Pfam" id="PF08240"/>
    </source>
</evidence>
<dbReference type="InterPro" id="IPR011032">
    <property type="entry name" value="GroES-like_sf"/>
</dbReference>
<evidence type="ECO:0000313" key="10">
    <source>
        <dbReference type="Proteomes" id="UP001595872"/>
    </source>
</evidence>
<dbReference type="EMBL" id="JBHSIT010000020">
    <property type="protein sequence ID" value="MFC4913811.1"/>
    <property type="molecule type" value="Genomic_DNA"/>
</dbReference>
<dbReference type="Gene3D" id="3.90.180.10">
    <property type="entry name" value="Medium-chain alcohol dehydrogenases, catalytic domain"/>
    <property type="match status" value="1"/>
</dbReference>
<evidence type="ECO:0000256" key="1">
    <source>
        <dbReference type="ARBA" id="ARBA00001947"/>
    </source>
</evidence>
<dbReference type="Gene3D" id="3.40.50.720">
    <property type="entry name" value="NAD(P)-binding Rossmann-like Domain"/>
    <property type="match status" value="1"/>
</dbReference>
<evidence type="ECO:0000259" key="7">
    <source>
        <dbReference type="Pfam" id="PF00107"/>
    </source>
</evidence>
<name>A0ABV9UD75_9ACTN</name>
<evidence type="ECO:0000313" key="9">
    <source>
        <dbReference type="EMBL" id="MFC4913811.1"/>
    </source>
</evidence>
<dbReference type="InterPro" id="IPR013149">
    <property type="entry name" value="ADH-like_C"/>
</dbReference>
<keyword evidence="10" id="KW-1185">Reference proteome</keyword>
<dbReference type="InterPro" id="IPR013154">
    <property type="entry name" value="ADH-like_N"/>
</dbReference>
<dbReference type="PANTHER" id="PTHR43350">
    <property type="entry name" value="NAD-DEPENDENT ALCOHOL DEHYDROGENASE"/>
    <property type="match status" value="1"/>
</dbReference>
<dbReference type="PANTHER" id="PTHR43350:SF21">
    <property type="entry name" value="S-NITROSOMYCOTHIOL REDUCTASE MSCR"/>
    <property type="match status" value="1"/>
</dbReference>
<evidence type="ECO:0000256" key="4">
    <source>
        <dbReference type="ARBA" id="ARBA00022833"/>
    </source>
</evidence>
<dbReference type="CDD" id="cd08278">
    <property type="entry name" value="benzyl_alcohol_DH"/>
    <property type="match status" value="1"/>
</dbReference>
<dbReference type="SUPFAM" id="SSF50129">
    <property type="entry name" value="GroES-like"/>
    <property type="match status" value="1"/>
</dbReference>
<accession>A0ABV9UD75</accession>
<protein>
    <submittedName>
        <fullName evidence="9">NAD(P)-dependent alcohol dehydrogenase</fullName>
    </submittedName>
</protein>
<comment type="cofactor">
    <cofactor evidence="1 6">
        <name>Zn(2+)</name>
        <dbReference type="ChEBI" id="CHEBI:29105"/>
    </cofactor>
</comment>
<organism evidence="9 10">
    <name type="scientific">Actinomadura gamaensis</name>
    <dbReference type="NCBI Taxonomy" id="1763541"/>
    <lineage>
        <taxon>Bacteria</taxon>
        <taxon>Bacillati</taxon>
        <taxon>Actinomycetota</taxon>
        <taxon>Actinomycetes</taxon>
        <taxon>Streptosporangiales</taxon>
        <taxon>Thermomonosporaceae</taxon>
        <taxon>Actinomadura</taxon>
    </lineage>
</organism>
<proteinExistence type="inferred from homology"/>
<dbReference type="SUPFAM" id="SSF51735">
    <property type="entry name" value="NAD(P)-binding Rossmann-fold domains"/>
    <property type="match status" value="1"/>
</dbReference>
<dbReference type="PROSITE" id="PS00059">
    <property type="entry name" value="ADH_ZINC"/>
    <property type="match status" value="1"/>
</dbReference>
<evidence type="ECO:0000256" key="2">
    <source>
        <dbReference type="ARBA" id="ARBA00008072"/>
    </source>
</evidence>
<keyword evidence="4 6" id="KW-0862">Zinc</keyword>
<comment type="caution">
    <text evidence="9">The sequence shown here is derived from an EMBL/GenBank/DDBJ whole genome shotgun (WGS) entry which is preliminary data.</text>
</comment>
<comment type="similarity">
    <text evidence="2 6">Belongs to the zinc-containing alcohol dehydrogenase family.</text>
</comment>
<dbReference type="Pfam" id="PF00107">
    <property type="entry name" value="ADH_zinc_N"/>
    <property type="match status" value="1"/>
</dbReference>
<feature type="domain" description="Alcohol dehydrogenase-like N-terminal" evidence="8">
    <location>
        <begin position="27"/>
        <end position="155"/>
    </location>
</feature>
<evidence type="ECO:0000256" key="6">
    <source>
        <dbReference type="RuleBase" id="RU361277"/>
    </source>
</evidence>
<dbReference type="Pfam" id="PF08240">
    <property type="entry name" value="ADH_N"/>
    <property type="match status" value="1"/>
</dbReference>
<dbReference type="RefSeq" id="WP_378265090.1">
    <property type="nucleotide sequence ID" value="NZ_JBHSIT010000020.1"/>
</dbReference>
<dbReference type="Proteomes" id="UP001595872">
    <property type="component" value="Unassembled WGS sequence"/>
</dbReference>
<dbReference type="InterPro" id="IPR002328">
    <property type="entry name" value="ADH_Zn_CS"/>
</dbReference>